<dbReference type="PANTHER" id="PTHR42700:SF3">
    <property type="entry name" value="BIFUNCTIONAL SAT_APS KINASE-RELATED"/>
    <property type="match status" value="1"/>
</dbReference>
<dbReference type="CDD" id="cd02027">
    <property type="entry name" value="APSK"/>
    <property type="match status" value="1"/>
</dbReference>
<evidence type="ECO:0000256" key="1">
    <source>
        <dbReference type="ARBA" id="ARBA00012121"/>
    </source>
</evidence>
<dbReference type="InterPro" id="IPR059117">
    <property type="entry name" value="APS_kinase_dom"/>
</dbReference>
<organism evidence="6">
    <name type="scientific">freshwater metagenome</name>
    <dbReference type="NCBI Taxonomy" id="449393"/>
    <lineage>
        <taxon>unclassified sequences</taxon>
        <taxon>metagenomes</taxon>
        <taxon>ecological metagenomes</taxon>
    </lineage>
</organism>
<dbReference type="GO" id="GO:0004781">
    <property type="term" value="F:sulfate adenylyltransferase (ATP) activity"/>
    <property type="evidence" value="ECO:0007669"/>
    <property type="project" value="TreeGrafter"/>
</dbReference>
<accession>A0A6J6WL41</accession>
<dbReference type="GO" id="GO:0010134">
    <property type="term" value="P:sulfate assimilation via adenylyl sulfate reduction"/>
    <property type="evidence" value="ECO:0007669"/>
    <property type="project" value="TreeGrafter"/>
</dbReference>
<evidence type="ECO:0000313" key="6">
    <source>
        <dbReference type="EMBL" id="CAB4785901.1"/>
    </source>
</evidence>
<dbReference type="GO" id="GO:0005524">
    <property type="term" value="F:ATP binding"/>
    <property type="evidence" value="ECO:0007669"/>
    <property type="project" value="InterPro"/>
</dbReference>
<keyword evidence="2" id="KW-0808">Transferase</keyword>
<evidence type="ECO:0000256" key="3">
    <source>
        <dbReference type="ARBA" id="ARBA00022741"/>
    </source>
</evidence>
<dbReference type="GO" id="GO:0005737">
    <property type="term" value="C:cytoplasm"/>
    <property type="evidence" value="ECO:0007669"/>
    <property type="project" value="TreeGrafter"/>
</dbReference>
<evidence type="ECO:0000259" key="5">
    <source>
        <dbReference type="Pfam" id="PF01583"/>
    </source>
</evidence>
<sequence>MTTKGETIWLTGLSGAGKSTTTEAIKAQYEAEGTRIVVLDGDDLRGGLSRDLGFSNEDRDEQVRRAGEIAIVMAHQGFIVVVALVSPRRVARELVRSRHQESDVLFHEVYLSTPIEVCEARDPKALYRAARSGTNPLMTGVGDPYEPPLNAELVVNTAECTPDEAAASIRALLHR</sequence>
<protein>
    <recommendedName>
        <fullName evidence="1">adenylyl-sulfate kinase</fullName>
        <ecNumber evidence="1">2.7.1.25</ecNumber>
    </recommendedName>
</protein>
<dbReference type="EMBL" id="CAFAAB010000085">
    <property type="protein sequence ID" value="CAB4785901.1"/>
    <property type="molecule type" value="Genomic_DNA"/>
</dbReference>
<reference evidence="6" key="1">
    <citation type="submission" date="2020-05" db="EMBL/GenBank/DDBJ databases">
        <authorList>
            <person name="Chiriac C."/>
            <person name="Salcher M."/>
            <person name="Ghai R."/>
            <person name="Kavagutti S V."/>
        </authorList>
    </citation>
    <scope>NUCLEOTIDE SEQUENCE</scope>
</reference>
<dbReference type="GO" id="GO:0019379">
    <property type="term" value="P:sulfate assimilation, phosphoadenylyl sulfate reduction by phosphoadenylyl-sulfate reductase (thioredoxin)"/>
    <property type="evidence" value="ECO:0007669"/>
    <property type="project" value="TreeGrafter"/>
</dbReference>
<dbReference type="NCBIfam" id="NF003013">
    <property type="entry name" value="PRK03846.1"/>
    <property type="match status" value="1"/>
</dbReference>
<dbReference type="PANTHER" id="PTHR42700">
    <property type="entry name" value="SULFATE ADENYLYLTRANSFERASE"/>
    <property type="match status" value="1"/>
</dbReference>
<name>A0A6J6WL41_9ZZZZ</name>
<dbReference type="InterPro" id="IPR050512">
    <property type="entry name" value="Sulf_AdTrans/APS_kinase"/>
</dbReference>
<evidence type="ECO:0000256" key="4">
    <source>
        <dbReference type="ARBA" id="ARBA00022840"/>
    </source>
</evidence>
<dbReference type="AlphaFoldDB" id="A0A6J6WL41"/>
<dbReference type="InterPro" id="IPR027417">
    <property type="entry name" value="P-loop_NTPase"/>
</dbReference>
<evidence type="ECO:0000256" key="2">
    <source>
        <dbReference type="ARBA" id="ARBA00022679"/>
    </source>
</evidence>
<keyword evidence="4" id="KW-0067">ATP-binding</keyword>
<dbReference type="NCBIfam" id="TIGR00455">
    <property type="entry name" value="apsK"/>
    <property type="match status" value="1"/>
</dbReference>
<proteinExistence type="predicted"/>
<dbReference type="InterPro" id="IPR002891">
    <property type="entry name" value="APS"/>
</dbReference>
<dbReference type="Pfam" id="PF01583">
    <property type="entry name" value="APS_kinase"/>
    <property type="match status" value="1"/>
</dbReference>
<dbReference type="Gene3D" id="3.40.50.300">
    <property type="entry name" value="P-loop containing nucleotide triphosphate hydrolases"/>
    <property type="match status" value="1"/>
</dbReference>
<keyword evidence="3" id="KW-0547">Nucleotide-binding</keyword>
<feature type="domain" description="APS kinase" evidence="5">
    <location>
        <begin position="4"/>
        <end position="156"/>
    </location>
</feature>
<dbReference type="EC" id="2.7.1.25" evidence="1"/>
<dbReference type="SUPFAM" id="SSF52540">
    <property type="entry name" value="P-loop containing nucleoside triphosphate hydrolases"/>
    <property type="match status" value="1"/>
</dbReference>
<dbReference type="GO" id="GO:0004020">
    <property type="term" value="F:adenylylsulfate kinase activity"/>
    <property type="evidence" value="ECO:0007669"/>
    <property type="project" value="InterPro"/>
</dbReference>
<gene>
    <name evidence="6" type="ORF">UFOPK2958_00829</name>
</gene>